<dbReference type="PANTHER" id="PTHR10314">
    <property type="entry name" value="CYSTATHIONINE BETA-SYNTHASE"/>
    <property type="match status" value="1"/>
</dbReference>
<evidence type="ECO:0000256" key="1">
    <source>
        <dbReference type="ARBA" id="ARBA00001933"/>
    </source>
</evidence>
<evidence type="ECO:0000256" key="11">
    <source>
        <dbReference type="PIRSR" id="PIRSR605856-51"/>
    </source>
</evidence>
<dbReference type="Gene3D" id="3.40.50.1100">
    <property type="match status" value="2"/>
</dbReference>
<evidence type="ECO:0000256" key="10">
    <source>
        <dbReference type="PIRSR" id="PIRSR605856-50"/>
    </source>
</evidence>
<comment type="cofactor">
    <cofactor evidence="1 10 12">
        <name>pyridoxal 5'-phosphate</name>
        <dbReference type="ChEBI" id="CHEBI:597326"/>
    </cofactor>
</comment>
<feature type="binding site" evidence="10">
    <location>
        <position position="74"/>
    </location>
    <ligand>
        <name>pyridoxal 5'-phosphate</name>
        <dbReference type="ChEBI" id="CHEBI:597326"/>
    </ligand>
</feature>
<dbReference type="SUPFAM" id="SSF53686">
    <property type="entry name" value="Tryptophan synthase beta subunit-like PLP-dependent enzymes"/>
    <property type="match status" value="1"/>
</dbReference>
<evidence type="ECO:0000313" key="14">
    <source>
        <dbReference type="EMBL" id="QAA77151.1"/>
    </source>
</evidence>
<proteinExistence type="inferred from homology"/>
<evidence type="ECO:0000256" key="4">
    <source>
        <dbReference type="ARBA" id="ARBA00012681"/>
    </source>
</evidence>
<dbReference type="GO" id="GO:0005737">
    <property type="term" value="C:cytoplasm"/>
    <property type="evidence" value="ECO:0007669"/>
    <property type="project" value="UniProtKB-ARBA"/>
</dbReference>
<evidence type="ECO:0000313" key="15">
    <source>
        <dbReference type="Proteomes" id="UP000287233"/>
    </source>
</evidence>
<name>A0A410FW17_BIPS1</name>
<keyword evidence="5 12" id="KW-0028">Amino-acid biosynthesis</keyword>
<dbReference type="AlphaFoldDB" id="A0A410FW17"/>
<comment type="pathway">
    <text evidence="2">Amino-acid biosynthesis; L-cysteine biosynthesis; L-cysteine from L-serine: step 2/2.</text>
</comment>
<dbReference type="InterPro" id="IPR005856">
    <property type="entry name" value="Cys_synth"/>
</dbReference>
<evidence type="ECO:0000256" key="3">
    <source>
        <dbReference type="ARBA" id="ARBA00007103"/>
    </source>
</evidence>
<evidence type="ECO:0000256" key="5">
    <source>
        <dbReference type="ARBA" id="ARBA00022605"/>
    </source>
</evidence>
<dbReference type="NCBIfam" id="TIGR01136">
    <property type="entry name" value="cysKM"/>
    <property type="match status" value="1"/>
</dbReference>
<dbReference type="FunFam" id="3.40.50.1100:FF:000067">
    <property type="entry name" value="Cysteine synthase"/>
    <property type="match status" value="1"/>
</dbReference>
<reference evidence="15" key="1">
    <citation type="submission" date="2018-12" db="EMBL/GenBank/DDBJ databases">
        <title>Complete genome sequence of an uncultured bacterium of the candidate phylum Bipolaricaulota.</title>
        <authorList>
            <person name="Kadnikov V.V."/>
            <person name="Mardanov A.V."/>
            <person name="Beletsky A.V."/>
            <person name="Frank Y.A."/>
            <person name="Karnachuk O.V."/>
            <person name="Ravin N.V."/>
        </authorList>
    </citation>
    <scope>NUCLEOTIDE SEQUENCE [LARGE SCALE GENOMIC DNA]</scope>
</reference>
<dbReference type="InterPro" id="IPR001216">
    <property type="entry name" value="P-phosphate_BS"/>
</dbReference>
<dbReference type="KEGG" id="bih:BIP78_1385"/>
<comment type="catalytic activity">
    <reaction evidence="9 12">
        <text>O-acetyl-L-serine + hydrogen sulfide = L-cysteine + acetate</text>
        <dbReference type="Rhea" id="RHEA:14829"/>
        <dbReference type="ChEBI" id="CHEBI:29919"/>
        <dbReference type="ChEBI" id="CHEBI:30089"/>
        <dbReference type="ChEBI" id="CHEBI:35235"/>
        <dbReference type="ChEBI" id="CHEBI:58340"/>
        <dbReference type="EC" id="2.5.1.47"/>
    </reaction>
</comment>
<dbReference type="GO" id="GO:0006535">
    <property type="term" value="P:cysteine biosynthetic process from serine"/>
    <property type="evidence" value="ECO:0007669"/>
    <property type="project" value="UniProtKB-UniRule"/>
</dbReference>
<dbReference type="Pfam" id="PF00291">
    <property type="entry name" value="PALP"/>
    <property type="match status" value="1"/>
</dbReference>
<evidence type="ECO:0000256" key="12">
    <source>
        <dbReference type="RuleBase" id="RU003985"/>
    </source>
</evidence>
<comment type="similarity">
    <text evidence="3 12">Belongs to the cysteine synthase/cystathionine beta-synthase family.</text>
</comment>
<dbReference type="CDD" id="cd01561">
    <property type="entry name" value="CBS_like"/>
    <property type="match status" value="1"/>
</dbReference>
<gene>
    <name evidence="14" type="ORF">BIP78_1385</name>
</gene>
<dbReference type="GO" id="GO:0004124">
    <property type="term" value="F:cysteine synthase activity"/>
    <property type="evidence" value="ECO:0007669"/>
    <property type="project" value="UniProtKB-UniRule"/>
</dbReference>
<organism evidence="14 15">
    <name type="scientific">Bipolaricaulis sibiricus</name>
    <dbReference type="NCBI Taxonomy" id="2501609"/>
    <lineage>
        <taxon>Bacteria</taxon>
        <taxon>Candidatus Bipolaricaulota</taxon>
        <taxon>Candidatus Bipolaricaulia</taxon>
        <taxon>Candidatus Bipolaricaulales</taxon>
        <taxon>Candidatus Bipolaricaulaceae</taxon>
        <taxon>Candidatus Bipolaricaulis</taxon>
    </lineage>
</organism>
<feature type="binding site" evidence="10">
    <location>
        <position position="265"/>
    </location>
    <ligand>
        <name>pyridoxal 5'-phosphate</name>
        <dbReference type="ChEBI" id="CHEBI:597326"/>
    </ligand>
</feature>
<protein>
    <recommendedName>
        <fullName evidence="4 12">Cysteine synthase</fullName>
        <ecNumber evidence="4 12">2.5.1.47</ecNumber>
    </recommendedName>
</protein>
<evidence type="ECO:0000256" key="8">
    <source>
        <dbReference type="ARBA" id="ARBA00023192"/>
    </source>
</evidence>
<evidence type="ECO:0000256" key="9">
    <source>
        <dbReference type="ARBA" id="ARBA00047931"/>
    </source>
</evidence>
<dbReference type="InterPro" id="IPR050214">
    <property type="entry name" value="Cys_Synth/Cystath_Beta-Synth"/>
</dbReference>
<dbReference type="EMBL" id="CP034928">
    <property type="protein sequence ID" value="QAA77151.1"/>
    <property type="molecule type" value="Genomic_DNA"/>
</dbReference>
<keyword evidence="6 12" id="KW-0808">Transferase</keyword>
<dbReference type="NCBIfam" id="TIGR01139">
    <property type="entry name" value="cysK"/>
    <property type="match status" value="1"/>
</dbReference>
<dbReference type="InterPro" id="IPR036052">
    <property type="entry name" value="TrpB-like_PALP_sf"/>
</dbReference>
<feature type="modified residue" description="N6-(pyridoxal phosphate)lysine" evidence="11">
    <location>
        <position position="44"/>
    </location>
</feature>
<evidence type="ECO:0000259" key="13">
    <source>
        <dbReference type="Pfam" id="PF00291"/>
    </source>
</evidence>
<dbReference type="Proteomes" id="UP000287233">
    <property type="component" value="Chromosome"/>
</dbReference>
<evidence type="ECO:0000256" key="7">
    <source>
        <dbReference type="ARBA" id="ARBA00022898"/>
    </source>
</evidence>
<feature type="domain" description="Tryptophan synthase beta chain-like PALP" evidence="13">
    <location>
        <begin position="8"/>
        <end position="293"/>
    </location>
</feature>
<keyword evidence="8 12" id="KW-0198">Cysteine biosynthesis</keyword>
<keyword evidence="7 10" id="KW-0663">Pyridoxal phosphate</keyword>
<sequence>MPIAENLTELVGRTPLVELARIGHGLPARIVAKLEMRNPSGSVKDRIAWAMIRDAEEGGLLPAAGTVVEPTSGNTGIGLAFACAIRGYHLLLTMPDTMSPERRAILTALGAELVLTPGEDGMRGAVRRAEELARERGAFMPNQFANPANPRVHEATTADEIWRDTDGGVDIFVAGIGTGGTITGVGRFLKRRKPGSYVVGVEPAASPVLSGGSPGRHWIQGIGAGFVPPILDRTVIDEVLTVTEDEAEGTARRLARKEGILAGISSGAAVAAALRVAARPASAGKTVVVVLPDTGERYLSTSLFALPGGTGA</sequence>
<evidence type="ECO:0000256" key="2">
    <source>
        <dbReference type="ARBA" id="ARBA00004962"/>
    </source>
</evidence>
<dbReference type="InterPro" id="IPR001926">
    <property type="entry name" value="TrpB-like_PALP"/>
</dbReference>
<dbReference type="InterPro" id="IPR005859">
    <property type="entry name" value="CysK"/>
</dbReference>
<feature type="binding site" evidence="10">
    <location>
        <begin position="177"/>
        <end position="181"/>
    </location>
    <ligand>
        <name>pyridoxal 5'-phosphate</name>
        <dbReference type="ChEBI" id="CHEBI:597326"/>
    </ligand>
</feature>
<evidence type="ECO:0000256" key="6">
    <source>
        <dbReference type="ARBA" id="ARBA00022679"/>
    </source>
</evidence>
<accession>A0A410FW17</accession>
<dbReference type="EC" id="2.5.1.47" evidence="4 12"/>
<dbReference type="PROSITE" id="PS00901">
    <property type="entry name" value="CYS_SYNTHASE"/>
    <property type="match status" value="1"/>
</dbReference>